<accession>A0A9W9LC30</accession>
<evidence type="ECO:0000313" key="3">
    <source>
        <dbReference type="Proteomes" id="UP001149079"/>
    </source>
</evidence>
<dbReference type="AlphaFoldDB" id="A0A9W9LC30"/>
<gene>
    <name evidence="2" type="ORF">N7515_001154</name>
</gene>
<reference evidence="2" key="1">
    <citation type="submission" date="2022-11" db="EMBL/GenBank/DDBJ databases">
        <authorList>
            <person name="Petersen C."/>
        </authorList>
    </citation>
    <scope>NUCLEOTIDE SEQUENCE</scope>
    <source>
        <strain evidence="2">IBT 22155</strain>
    </source>
</reference>
<dbReference type="GeneID" id="81401068"/>
<keyword evidence="3" id="KW-1185">Reference proteome</keyword>
<organism evidence="2 3">
    <name type="scientific">Penicillium bovifimosum</name>
    <dbReference type="NCBI Taxonomy" id="126998"/>
    <lineage>
        <taxon>Eukaryota</taxon>
        <taxon>Fungi</taxon>
        <taxon>Dikarya</taxon>
        <taxon>Ascomycota</taxon>
        <taxon>Pezizomycotina</taxon>
        <taxon>Eurotiomycetes</taxon>
        <taxon>Eurotiomycetidae</taxon>
        <taxon>Eurotiales</taxon>
        <taxon>Aspergillaceae</taxon>
        <taxon>Penicillium</taxon>
    </lineage>
</organism>
<proteinExistence type="predicted"/>
<sequence length="453" mass="51993">MNKVLREGGINTGPITRPVPPQFVALLQHEDLEVMPGYSKVYLLKTDINPRSEAYPVSLRLKRGGRVTTVEEEEPQHHRIEDGTLRRDHEEIPVKAEIPRAMPIPPRPSETTSPTGDHDPSGTLPPGRLMLNTCFHLGIAPGQFHAVFPMILTGNEEEFYLHNIDRRDDFRTQYMKLKSHFDTTVNHEHYFTEWTTISFMKVREENPEKSLHEVLQILLDKMRRCQRALGPDYEGEHQLHTSVIKACRGVSELEHALYKPAKTCEQLFSDLRSSIETSLVRKQSANYMVDGNSQFYLDRKYKKNGNSSRGAFQGHRGTGSRYRDEHPGQRRGWRKKCFVCQKEGCRSTRHSPEERRNAKSQFLMHAEFTGSTGDSFTAYLTEFEGHESDDDPVSDYDDEDNENQVLASVHLTNRAFIHRMTGEDAFTETASQPASQFMRIRLQHKIVNGPESV</sequence>
<name>A0A9W9LC30_9EURO</name>
<feature type="compositionally biased region" description="Basic and acidic residues" evidence="1">
    <location>
        <begin position="75"/>
        <end position="91"/>
    </location>
</feature>
<feature type="region of interest" description="Disordered" evidence="1">
    <location>
        <begin position="306"/>
        <end position="328"/>
    </location>
</feature>
<feature type="region of interest" description="Disordered" evidence="1">
    <location>
        <begin position="100"/>
        <end position="125"/>
    </location>
</feature>
<dbReference type="Proteomes" id="UP001149079">
    <property type="component" value="Unassembled WGS sequence"/>
</dbReference>
<evidence type="ECO:0000256" key="1">
    <source>
        <dbReference type="SAM" id="MobiDB-lite"/>
    </source>
</evidence>
<protein>
    <submittedName>
        <fullName evidence="2">Uncharacterized protein</fullName>
    </submittedName>
</protein>
<dbReference type="EMBL" id="JAPQKL010000001">
    <property type="protein sequence ID" value="KAJ5146590.1"/>
    <property type="molecule type" value="Genomic_DNA"/>
</dbReference>
<reference evidence="2" key="2">
    <citation type="journal article" date="2023" name="IMA Fungus">
        <title>Comparative genomic study of the Penicillium genus elucidates a diverse pangenome and 15 lateral gene transfer events.</title>
        <authorList>
            <person name="Petersen C."/>
            <person name="Sorensen T."/>
            <person name="Nielsen M.R."/>
            <person name="Sondergaard T.E."/>
            <person name="Sorensen J.L."/>
            <person name="Fitzpatrick D.A."/>
            <person name="Frisvad J.C."/>
            <person name="Nielsen K.L."/>
        </authorList>
    </citation>
    <scope>NUCLEOTIDE SEQUENCE</scope>
    <source>
        <strain evidence="2">IBT 22155</strain>
    </source>
</reference>
<evidence type="ECO:0000313" key="2">
    <source>
        <dbReference type="EMBL" id="KAJ5146590.1"/>
    </source>
</evidence>
<comment type="caution">
    <text evidence="2">The sequence shown here is derived from an EMBL/GenBank/DDBJ whole genome shotgun (WGS) entry which is preliminary data.</text>
</comment>
<dbReference type="RefSeq" id="XP_056527064.1">
    <property type="nucleotide sequence ID" value="XM_056661898.1"/>
</dbReference>
<dbReference type="OrthoDB" id="3787051at2759"/>
<feature type="region of interest" description="Disordered" evidence="1">
    <location>
        <begin position="72"/>
        <end position="91"/>
    </location>
</feature>